<organism evidence="2 3">
    <name type="scientific">Flavobacterium ardleyense</name>
    <dbReference type="NCBI Taxonomy" id="2038737"/>
    <lineage>
        <taxon>Bacteria</taxon>
        <taxon>Pseudomonadati</taxon>
        <taxon>Bacteroidota</taxon>
        <taxon>Flavobacteriia</taxon>
        <taxon>Flavobacteriales</taxon>
        <taxon>Flavobacteriaceae</taxon>
        <taxon>Flavobacterium</taxon>
    </lineage>
</organism>
<feature type="transmembrane region" description="Helical" evidence="1">
    <location>
        <begin position="45"/>
        <end position="69"/>
    </location>
</feature>
<evidence type="ECO:0000313" key="3">
    <source>
        <dbReference type="Proteomes" id="UP001597549"/>
    </source>
</evidence>
<proteinExistence type="predicted"/>
<sequence>MKKFIKTLLDKHFHFIFFILPLSVFSLMGWVLLYFAIKFPTNVPIYGWITILVFAILPLLIMYITVFGISISEKQQKKIDDRRSSLTFDEKGITVEMPLFDKNCFMNWDTIDAIIYYDFHMGSDFTEYYVGYKFYLNTLPVYTKYEKQWWLNRLFPKNSDKRIVDIKDDTKQFKKIPAMVEEYLKTKVCIAIMEQPKRALVSSQTYQNKNKTTRVEKWKPLQSEPEEIVFDRYDRTLEEIKKSYL</sequence>
<keyword evidence="1" id="KW-0472">Membrane</keyword>
<gene>
    <name evidence="2" type="ORF">ACFSX9_11820</name>
</gene>
<reference evidence="3" key="1">
    <citation type="journal article" date="2019" name="Int. J. Syst. Evol. Microbiol.">
        <title>The Global Catalogue of Microorganisms (GCM) 10K type strain sequencing project: providing services to taxonomists for standard genome sequencing and annotation.</title>
        <authorList>
            <consortium name="The Broad Institute Genomics Platform"/>
            <consortium name="The Broad Institute Genome Sequencing Center for Infectious Disease"/>
            <person name="Wu L."/>
            <person name="Ma J."/>
        </authorList>
    </citation>
    <scope>NUCLEOTIDE SEQUENCE [LARGE SCALE GENOMIC DNA]</scope>
    <source>
        <strain evidence="3">KCTC 52644</strain>
    </source>
</reference>
<evidence type="ECO:0000256" key="1">
    <source>
        <dbReference type="SAM" id="Phobius"/>
    </source>
</evidence>
<evidence type="ECO:0000313" key="2">
    <source>
        <dbReference type="EMBL" id="MFD2909416.1"/>
    </source>
</evidence>
<keyword evidence="1" id="KW-0812">Transmembrane</keyword>
<keyword evidence="1" id="KW-1133">Transmembrane helix</keyword>
<dbReference type="EMBL" id="JBHUOL010000018">
    <property type="protein sequence ID" value="MFD2909416.1"/>
    <property type="molecule type" value="Genomic_DNA"/>
</dbReference>
<name>A0ABW5ZAA3_9FLAO</name>
<comment type="caution">
    <text evidence="2">The sequence shown here is derived from an EMBL/GenBank/DDBJ whole genome shotgun (WGS) entry which is preliminary data.</text>
</comment>
<dbReference type="Proteomes" id="UP001597549">
    <property type="component" value="Unassembled WGS sequence"/>
</dbReference>
<dbReference type="RefSeq" id="WP_379807907.1">
    <property type="nucleotide sequence ID" value="NZ_JBHUOL010000018.1"/>
</dbReference>
<accession>A0ABW5ZAA3</accession>
<feature type="transmembrane region" description="Helical" evidence="1">
    <location>
        <begin position="12"/>
        <end position="33"/>
    </location>
</feature>
<keyword evidence="3" id="KW-1185">Reference proteome</keyword>
<protein>
    <submittedName>
        <fullName evidence="2">Uncharacterized protein</fullName>
    </submittedName>
</protein>